<dbReference type="OrthoDB" id="9768793at2"/>
<dbReference type="HOGENOM" id="CLU_023205_2_1_11"/>
<organism evidence="3 4">
    <name type="scientific">Gordonia bronchialis (strain ATCC 25592 / DSM 43247 / BCRC 13721 / JCM 3198 / KCTC 3076 / NBRC 16047 / NCTC 10667)</name>
    <name type="common">Rhodococcus bronchialis</name>
    <dbReference type="NCBI Taxonomy" id="526226"/>
    <lineage>
        <taxon>Bacteria</taxon>
        <taxon>Bacillati</taxon>
        <taxon>Actinomycetota</taxon>
        <taxon>Actinomycetes</taxon>
        <taxon>Mycobacteriales</taxon>
        <taxon>Gordoniaceae</taxon>
        <taxon>Gordonia</taxon>
    </lineage>
</organism>
<dbReference type="STRING" id="526226.Gbro_4569"/>
<dbReference type="Proteomes" id="UP000001219">
    <property type="component" value="Chromosome"/>
</dbReference>
<dbReference type="GO" id="GO:0005737">
    <property type="term" value="C:cytoplasm"/>
    <property type="evidence" value="ECO:0007669"/>
    <property type="project" value="TreeGrafter"/>
</dbReference>
<dbReference type="InterPro" id="IPR023210">
    <property type="entry name" value="NADP_OxRdtase_dom"/>
</dbReference>
<dbReference type="PANTHER" id="PTHR43625">
    <property type="entry name" value="AFLATOXIN B1 ALDEHYDE REDUCTASE"/>
    <property type="match status" value="1"/>
</dbReference>
<feature type="domain" description="NADP-dependent oxidoreductase" evidence="2">
    <location>
        <begin position="18"/>
        <end position="308"/>
    </location>
</feature>
<dbReference type="EMBL" id="CP001802">
    <property type="protein sequence ID" value="ACY23702.1"/>
    <property type="molecule type" value="Genomic_DNA"/>
</dbReference>
<dbReference type="eggNOG" id="COG0667">
    <property type="taxonomic scope" value="Bacteria"/>
</dbReference>
<keyword evidence="1" id="KW-0560">Oxidoreductase</keyword>
<evidence type="ECO:0000313" key="3">
    <source>
        <dbReference type="EMBL" id="ACY23702.1"/>
    </source>
</evidence>
<dbReference type="InterPro" id="IPR036812">
    <property type="entry name" value="NAD(P)_OxRdtase_dom_sf"/>
</dbReference>
<dbReference type="CDD" id="cd19076">
    <property type="entry name" value="AKR_AKR13A_13D"/>
    <property type="match status" value="1"/>
</dbReference>
<gene>
    <name evidence="3" type="ordered locus">Gbro_4569</name>
</gene>
<keyword evidence="4" id="KW-1185">Reference proteome</keyword>
<dbReference type="Pfam" id="PF00248">
    <property type="entry name" value="Aldo_ket_red"/>
    <property type="match status" value="1"/>
</dbReference>
<sequence length="326" mass="34608">MTASLTHTRRIGDMDVAPLGLGCMGMSFAYGPADETEALATLNLALDRGVNLLDTADMYGGGANERLLATVLKDRRDDIVLATKFGIVTDPDSGYPSGVNGSPEYVRSAVEASLSRLGVDVIDLYYLHRVDPARPIEETVLEMSMLVTEGKVRHLGLSEANAESLRRAAAVHPIAALQSEWSIFSRDVEASDVPAAREIGATIVPYSPLGRGMLTGAAKVADGADFRKTLPRWQGDNLDANLKLVDEIGAIADEVGATAGQVALAWVLARGDDVVPIPGTKRRTYLEENLGAVDVVLSPEQLDRLSALTPAGDRTPDMAWVAGQSG</sequence>
<dbReference type="SUPFAM" id="SSF51430">
    <property type="entry name" value="NAD(P)-linked oxidoreductase"/>
    <property type="match status" value="1"/>
</dbReference>
<dbReference type="RefSeq" id="WP_012836187.1">
    <property type="nucleotide sequence ID" value="NC_013441.1"/>
</dbReference>
<dbReference type="Gene3D" id="3.20.20.100">
    <property type="entry name" value="NADP-dependent oxidoreductase domain"/>
    <property type="match status" value="1"/>
</dbReference>
<evidence type="ECO:0000256" key="1">
    <source>
        <dbReference type="ARBA" id="ARBA00023002"/>
    </source>
</evidence>
<reference evidence="3 4" key="2">
    <citation type="journal article" date="2010" name="Stand. Genomic Sci.">
        <title>Complete genome sequence of Gordonia bronchialis type strain (3410).</title>
        <authorList>
            <person name="Ivanova N."/>
            <person name="Sikorski J."/>
            <person name="Jando M."/>
            <person name="Lapidus A."/>
            <person name="Nolan M."/>
            <person name="Lucas S."/>
            <person name="Del Rio T.G."/>
            <person name="Tice H."/>
            <person name="Copeland A."/>
            <person name="Cheng J.F."/>
            <person name="Chen F."/>
            <person name="Bruce D."/>
            <person name="Goodwin L."/>
            <person name="Pitluck S."/>
            <person name="Mavromatis K."/>
            <person name="Ovchinnikova G."/>
            <person name="Pati A."/>
            <person name="Chen A."/>
            <person name="Palaniappan K."/>
            <person name="Land M."/>
            <person name="Hauser L."/>
            <person name="Chang Y.J."/>
            <person name="Jeffries C.D."/>
            <person name="Chain P."/>
            <person name="Saunders E."/>
            <person name="Han C."/>
            <person name="Detter J.C."/>
            <person name="Brettin T."/>
            <person name="Rohde M."/>
            <person name="Goker M."/>
            <person name="Bristow J."/>
            <person name="Eisen J.A."/>
            <person name="Markowitz V."/>
            <person name="Hugenholtz P."/>
            <person name="Klenk H.P."/>
            <person name="Kyrpides N.C."/>
        </authorList>
    </citation>
    <scope>NUCLEOTIDE SEQUENCE [LARGE SCALE GENOMIC DNA]</scope>
    <source>
        <strain evidence="4">ATCC 25592 / DSM 43247 / BCRC 13721 / JCM 3198 / KCTC 3076 / NBRC 16047 / NCTC 10667</strain>
    </source>
</reference>
<reference evidence="4" key="1">
    <citation type="submission" date="2009-10" db="EMBL/GenBank/DDBJ databases">
        <title>The complete chromosome of Gordonia bronchialis DSM 43247.</title>
        <authorList>
            <consortium name="US DOE Joint Genome Institute (JGI-PGF)"/>
            <person name="Lucas S."/>
            <person name="Copeland A."/>
            <person name="Lapidus A."/>
            <person name="Glavina del Rio T."/>
            <person name="Dalin E."/>
            <person name="Tice H."/>
            <person name="Bruce D."/>
            <person name="Goodwin L."/>
            <person name="Pitluck S."/>
            <person name="Kyrpides N."/>
            <person name="Mavromatis K."/>
            <person name="Ivanova N."/>
            <person name="Ovchinnikova G."/>
            <person name="Saunders E."/>
            <person name="Brettin T."/>
            <person name="Detter J.C."/>
            <person name="Han C."/>
            <person name="Larimer F."/>
            <person name="Land M."/>
            <person name="Hauser L."/>
            <person name="Markowitz V."/>
            <person name="Cheng J.-F."/>
            <person name="Hugenholtz P."/>
            <person name="Woyke T."/>
            <person name="Wu D."/>
            <person name="Jando M."/>
            <person name="Schneider S."/>
            <person name="Goeker M."/>
            <person name="Klenk H.-P."/>
            <person name="Eisen J.A."/>
        </authorList>
    </citation>
    <scope>NUCLEOTIDE SEQUENCE [LARGE SCALE GENOMIC DNA]</scope>
    <source>
        <strain evidence="4">ATCC 25592 / DSM 43247 / BCRC 13721 / JCM 3198 / KCTC 3076 / NBRC 16047 / NCTC 10667</strain>
    </source>
</reference>
<name>D0L7B3_GORB4</name>
<dbReference type="AlphaFoldDB" id="D0L7B3"/>
<proteinExistence type="predicted"/>
<evidence type="ECO:0000259" key="2">
    <source>
        <dbReference type="Pfam" id="PF00248"/>
    </source>
</evidence>
<evidence type="ECO:0000313" key="4">
    <source>
        <dbReference type="Proteomes" id="UP000001219"/>
    </source>
</evidence>
<dbReference type="GO" id="GO:0016491">
    <property type="term" value="F:oxidoreductase activity"/>
    <property type="evidence" value="ECO:0007669"/>
    <property type="project" value="UniProtKB-KW"/>
</dbReference>
<protein>
    <submittedName>
        <fullName evidence="3">Aldo/keto reductase</fullName>
    </submittedName>
</protein>
<accession>D0L7B3</accession>
<dbReference type="PANTHER" id="PTHR43625:SF40">
    <property type="entry name" value="ALDO-KETO REDUCTASE YAKC [NADP(+)]"/>
    <property type="match status" value="1"/>
</dbReference>
<dbReference type="KEGG" id="gbr:Gbro_4569"/>
<dbReference type="InterPro" id="IPR050791">
    <property type="entry name" value="Aldo-Keto_reductase"/>
</dbReference>